<reference evidence="2 3" key="1">
    <citation type="submission" date="2019-02" db="EMBL/GenBank/DDBJ databases">
        <authorList>
            <person name="Li Y."/>
        </authorList>
    </citation>
    <scope>NUCLEOTIDE SEQUENCE [LARGE SCALE GENOMIC DNA]</scope>
    <source>
        <strain evidence="2 3">30C10-4-7</strain>
    </source>
</reference>
<evidence type="ECO:0000313" key="3">
    <source>
        <dbReference type="Proteomes" id="UP000292855"/>
    </source>
</evidence>
<keyword evidence="3" id="KW-1185">Reference proteome</keyword>
<dbReference type="AlphaFoldDB" id="A0A4Q6XFP7"/>
<dbReference type="Pfam" id="PF18003">
    <property type="entry name" value="DUF3823_C"/>
    <property type="match status" value="1"/>
</dbReference>
<dbReference type="OrthoDB" id="642123at2"/>
<dbReference type="RefSeq" id="WP_130142485.1">
    <property type="nucleotide sequence ID" value="NZ_SGIT01000003.1"/>
</dbReference>
<evidence type="ECO:0000259" key="1">
    <source>
        <dbReference type="Pfam" id="PF18003"/>
    </source>
</evidence>
<dbReference type="Proteomes" id="UP000292855">
    <property type="component" value="Unassembled WGS sequence"/>
</dbReference>
<comment type="caution">
    <text evidence="2">The sequence shown here is derived from an EMBL/GenBank/DDBJ whole genome shotgun (WGS) entry which is preliminary data.</text>
</comment>
<dbReference type="EMBL" id="SGIT01000003">
    <property type="protein sequence ID" value="RZF58700.1"/>
    <property type="molecule type" value="Genomic_DNA"/>
</dbReference>
<dbReference type="Gene3D" id="2.60.40.2060">
    <property type="match status" value="1"/>
</dbReference>
<dbReference type="Gene3D" id="2.60.40.1120">
    <property type="entry name" value="Carboxypeptidase-like, regulatory domain"/>
    <property type="match status" value="1"/>
</dbReference>
<organism evidence="2 3">
    <name type="scientific">Sphingobacterium corticibacterium</name>
    <dbReference type="NCBI Taxonomy" id="2484746"/>
    <lineage>
        <taxon>Bacteria</taxon>
        <taxon>Pseudomonadati</taxon>
        <taxon>Bacteroidota</taxon>
        <taxon>Sphingobacteriia</taxon>
        <taxon>Sphingobacteriales</taxon>
        <taxon>Sphingobacteriaceae</taxon>
        <taxon>Sphingobacterium</taxon>
    </lineage>
</organism>
<proteinExistence type="predicted"/>
<accession>A0A4Q6XFP7</accession>
<feature type="domain" description="DUF3823" evidence="1">
    <location>
        <begin position="132"/>
        <end position="227"/>
    </location>
</feature>
<evidence type="ECO:0000313" key="2">
    <source>
        <dbReference type="EMBL" id="RZF58700.1"/>
    </source>
</evidence>
<protein>
    <submittedName>
        <fullName evidence="2">DUF3823 domain-containing protein</fullName>
    </submittedName>
</protein>
<gene>
    <name evidence="2" type="ORF">EWE74_15335</name>
</gene>
<sequence length="233" mass="26157">MKRIFFKLMILFLTLHSCEIDNFDGPDASLQGEIVDPNGKRLELEQGSSSARIRLDDFGFTETPVPIFFNFKMDGTYINTKVFASKYYITPIEGPWFPVLGDTVEVIGNTTHNFTVIPYLEVEWEGDPQVTADKKVVANFKFKRNEPSAGAAKPNVLDYQLFISTTKYVGNNNSILNGQPTLVGNAAEGTSLSITSQNPMKYATTYYVRVGVRVDDSFKKYNYSSVKTIQIPE</sequence>
<dbReference type="InterPro" id="IPR041186">
    <property type="entry name" value="DUF3823_C"/>
</dbReference>
<name>A0A4Q6XFP7_9SPHI</name>